<evidence type="ECO:0000256" key="9">
    <source>
        <dbReference type="ARBA" id="ARBA00023125"/>
    </source>
</evidence>
<dbReference type="GO" id="GO:0043138">
    <property type="term" value="F:3'-5' DNA helicase activity"/>
    <property type="evidence" value="ECO:0007669"/>
    <property type="project" value="UniProtKB-EC"/>
</dbReference>
<comment type="caution">
    <text evidence="15">The sequence shown here is derived from an EMBL/GenBank/DDBJ whole genome shotgun (WGS) entry which is preliminary data.</text>
</comment>
<evidence type="ECO:0000256" key="5">
    <source>
        <dbReference type="ARBA" id="ARBA00022801"/>
    </source>
</evidence>
<dbReference type="Pfam" id="PF00271">
    <property type="entry name" value="Helicase_C"/>
    <property type="match status" value="1"/>
</dbReference>
<keyword evidence="5 12" id="KW-0378">Hydrolase</keyword>
<dbReference type="InterPro" id="IPR041236">
    <property type="entry name" value="PriA_C"/>
</dbReference>
<dbReference type="FunFam" id="3.40.50.300:FF:000489">
    <property type="entry name" value="Primosome assembly protein PriA"/>
    <property type="match status" value="1"/>
</dbReference>
<dbReference type="HAMAP" id="MF_00983">
    <property type="entry name" value="PriA"/>
    <property type="match status" value="1"/>
</dbReference>
<dbReference type="Pfam" id="PF18319">
    <property type="entry name" value="Zn_ribbon_PriA"/>
    <property type="match status" value="1"/>
</dbReference>
<accession>A0AAV5ATP7</accession>
<keyword evidence="7 12" id="KW-0862">Zinc</keyword>
<comment type="subunit">
    <text evidence="12">Component of the replication restart primosome.</text>
</comment>
<evidence type="ECO:0000256" key="6">
    <source>
        <dbReference type="ARBA" id="ARBA00022806"/>
    </source>
</evidence>
<evidence type="ECO:0000256" key="12">
    <source>
        <dbReference type="HAMAP-Rule" id="MF_00983"/>
    </source>
</evidence>
<keyword evidence="18" id="KW-1185">Reference proteome</keyword>
<feature type="binding site" evidence="12">
    <location>
        <position position="530"/>
    </location>
    <ligand>
        <name>Zn(2+)</name>
        <dbReference type="ChEBI" id="CHEBI:29105"/>
        <label>2</label>
    </ligand>
</feature>
<dbReference type="GO" id="GO:0005524">
    <property type="term" value="F:ATP binding"/>
    <property type="evidence" value="ECO:0007669"/>
    <property type="project" value="UniProtKB-UniRule"/>
</dbReference>
<dbReference type="GO" id="GO:0016787">
    <property type="term" value="F:hydrolase activity"/>
    <property type="evidence" value="ECO:0007669"/>
    <property type="project" value="UniProtKB-KW"/>
</dbReference>
<evidence type="ECO:0000256" key="4">
    <source>
        <dbReference type="ARBA" id="ARBA00022741"/>
    </source>
</evidence>
<feature type="binding site" evidence="12">
    <location>
        <position position="548"/>
    </location>
    <ligand>
        <name>Zn(2+)</name>
        <dbReference type="ChEBI" id="CHEBI:29105"/>
        <label>2</label>
    </ligand>
</feature>
<dbReference type="GO" id="GO:0006270">
    <property type="term" value="P:DNA replication initiation"/>
    <property type="evidence" value="ECO:0007669"/>
    <property type="project" value="TreeGrafter"/>
</dbReference>
<evidence type="ECO:0000259" key="14">
    <source>
        <dbReference type="PROSITE" id="PS51194"/>
    </source>
</evidence>
<evidence type="ECO:0000256" key="11">
    <source>
        <dbReference type="ARBA" id="ARBA00048988"/>
    </source>
</evidence>
<evidence type="ECO:0000256" key="8">
    <source>
        <dbReference type="ARBA" id="ARBA00022840"/>
    </source>
</evidence>
<dbReference type="SMART" id="SM00490">
    <property type="entry name" value="HELICc"/>
    <property type="match status" value="1"/>
</dbReference>
<feature type="domain" description="Helicase C-terminal" evidence="14">
    <location>
        <begin position="556"/>
        <end position="710"/>
    </location>
</feature>
<dbReference type="RefSeq" id="WP_264846119.1">
    <property type="nucleotide sequence ID" value="NZ_BPMA01000018.1"/>
</dbReference>
<dbReference type="Gene3D" id="3.40.50.300">
    <property type="entry name" value="P-loop containing nucleotide triphosphate hydrolases"/>
    <property type="match status" value="2"/>
</dbReference>
<dbReference type="PANTHER" id="PTHR30580">
    <property type="entry name" value="PRIMOSOMAL PROTEIN N"/>
    <property type="match status" value="1"/>
</dbReference>
<keyword evidence="9 12" id="KW-0238">DNA-binding</keyword>
<evidence type="ECO:0000256" key="7">
    <source>
        <dbReference type="ARBA" id="ARBA00022833"/>
    </source>
</evidence>
<dbReference type="InterPro" id="IPR040498">
    <property type="entry name" value="PriA_CRR"/>
</dbReference>
<proteinExistence type="inferred from homology"/>
<evidence type="ECO:0000256" key="2">
    <source>
        <dbReference type="ARBA" id="ARBA00022705"/>
    </source>
</evidence>
<comment type="function">
    <text evidence="12">Initiates the restart of stalled replication forks, which reloads the replicative helicase on sites other than the origin of replication. Recognizes and binds to abandoned replication forks and remodels them to uncover a helicase loading site. Promotes assembly of the primosome at these replication forks.</text>
</comment>
<dbReference type="GO" id="GO:1990077">
    <property type="term" value="C:primosome complex"/>
    <property type="evidence" value="ECO:0007669"/>
    <property type="project" value="UniProtKB-UniRule"/>
</dbReference>
<dbReference type="InterPro" id="IPR014001">
    <property type="entry name" value="Helicase_ATP-bd"/>
</dbReference>
<gene>
    <name evidence="12 15" type="primary">priA</name>
    <name evidence="15" type="ORF">RCZ15_06250</name>
    <name evidence="16" type="ORF">RCZ16_10320</name>
</gene>
<keyword evidence="10 12" id="KW-0413">Isomerase</keyword>
<organism evidence="15 17">
    <name type="scientific">Capnocytophaga catalasegens</name>
    <dbReference type="NCBI Taxonomy" id="1004260"/>
    <lineage>
        <taxon>Bacteria</taxon>
        <taxon>Pseudomonadati</taxon>
        <taxon>Bacteroidota</taxon>
        <taxon>Flavobacteriia</taxon>
        <taxon>Flavobacteriales</taxon>
        <taxon>Flavobacteriaceae</taxon>
        <taxon>Capnocytophaga</taxon>
    </lineage>
</organism>
<evidence type="ECO:0000256" key="3">
    <source>
        <dbReference type="ARBA" id="ARBA00022723"/>
    </source>
</evidence>
<dbReference type="EMBL" id="BQKB01000018">
    <property type="protein sequence ID" value="GJM52715.1"/>
    <property type="molecule type" value="Genomic_DNA"/>
</dbReference>
<feature type="binding site" evidence="12">
    <location>
        <position position="524"/>
    </location>
    <ligand>
        <name>Zn(2+)</name>
        <dbReference type="ChEBI" id="CHEBI:29105"/>
        <label>1</label>
    </ligand>
</feature>
<dbReference type="InterPro" id="IPR011545">
    <property type="entry name" value="DEAD/DEAH_box_helicase_dom"/>
</dbReference>
<dbReference type="EMBL" id="BQKA01000012">
    <property type="protein sequence ID" value="GJM49650.1"/>
    <property type="molecule type" value="Genomic_DNA"/>
</dbReference>
<dbReference type="InterPro" id="IPR042115">
    <property type="entry name" value="PriA_3primeBD_sf"/>
</dbReference>
<dbReference type="GO" id="GO:0008270">
    <property type="term" value="F:zinc ion binding"/>
    <property type="evidence" value="ECO:0007669"/>
    <property type="project" value="UniProtKB-UniRule"/>
</dbReference>
<keyword evidence="3 12" id="KW-0479">Metal-binding</keyword>
<keyword evidence="1 12" id="KW-0639">Primosome</keyword>
<comment type="catalytic activity">
    <reaction evidence="11 12">
        <text>ATP + H2O = ADP + phosphate + H(+)</text>
        <dbReference type="Rhea" id="RHEA:13065"/>
        <dbReference type="ChEBI" id="CHEBI:15377"/>
        <dbReference type="ChEBI" id="CHEBI:15378"/>
        <dbReference type="ChEBI" id="CHEBI:30616"/>
        <dbReference type="ChEBI" id="CHEBI:43474"/>
        <dbReference type="ChEBI" id="CHEBI:456216"/>
        <dbReference type="EC" id="5.6.2.4"/>
    </reaction>
</comment>
<dbReference type="FunFam" id="3.40.1440.60:FF:000001">
    <property type="entry name" value="Primosomal protein N"/>
    <property type="match status" value="1"/>
</dbReference>
<comment type="catalytic activity">
    <reaction evidence="12">
        <text>Couples ATP hydrolysis with the unwinding of duplex DNA by translocating in the 3'-5' direction.</text>
        <dbReference type="EC" id="5.6.2.4"/>
    </reaction>
</comment>
<evidence type="ECO:0000313" key="15">
    <source>
        <dbReference type="EMBL" id="GJM49650.1"/>
    </source>
</evidence>
<evidence type="ECO:0000313" key="16">
    <source>
        <dbReference type="EMBL" id="GJM52715.1"/>
    </source>
</evidence>
<feature type="binding site" evidence="12">
    <location>
        <position position="561"/>
    </location>
    <ligand>
        <name>Zn(2+)</name>
        <dbReference type="ChEBI" id="CHEBI:29105"/>
        <label>1</label>
    </ligand>
</feature>
<keyword evidence="2 12" id="KW-0235">DNA replication</keyword>
<evidence type="ECO:0000313" key="18">
    <source>
        <dbReference type="Proteomes" id="UP001208692"/>
    </source>
</evidence>
<evidence type="ECO:0000259" key="13">
    <source>
        <dbReference type="PROSITE" id="PS51192"/>
    </source>
</evidence>
<dbReference type="AlphaFoldDB" id="A0AAV5ATP7"/>
<keyword evidence="4 12" id="KW-0547">Nucleotide-binding</keyword>
<dbReference type="SMART" id="SM00487">
    <property type="entry name" value="DEXDc"/>
    <property type="match status" value="1"/>
</dbReference>
<dbReference type="PANTHER" id="PTHR30580:SF0">
    <property type="entry name" value="PRIMOSOMAL PROTEIN N"/>
    <property type="match status" value="1"/>
</dbReference>
<dbReference type="SUPFAM" id="SSF52540">
    <property type="entry name" value="P-loop containing nucleoside triphosphate hydrolases"/>
    <property type="match status" value="1"/>
</dbReference>
<dbReference type="Pfam" id="PF18074">
    <property type="entry name" value="PriA_C"/>
    <property type="match status" value="1"/>
</dbReference>
<feature type="binding site" evidence="12">
    <location>
        <position position="564"/>
    </location>
    <ligand>
        <name>Zn(2+)</name>
        <dbReference type="ChEBI" id="CHEBI:29105"/>
        <label>1</label>
    </ligand>
</feature>
<dbReference type="GO" id="GO:0006302">
    <property type="term" value="P:double-strand break repair"/>
    <property type="evidence" value="ECO:0007669"/>
    <property type="project" value="InterPro"/>
</dbReference>
<keyword evidence="6 12" id="KW-0347">Helicase</keyword>
<dbReference type="Proteomes" id="UP001207736">
    <property type="component" value="Unassembled WGS sequence"/>
</dbReference>
<dbReference type="PROSITE" id="PS51194">
    <property type="entry name" value="HELICASE_CTER"/>
    <property type="match status" value="1"/>
</dbReference>
<evidence type="ECO:0000256" key="10">
    <source>
        <dbReference type="ARBA" id="ARBA00023235"/>
    </source>
</evidence>
<dbReference type="Gene3D" id="3.40.1440.60">
    <property type="entry name" value="PriA, 3(prime) DNA-binding domain"/>
    <property type="match status" value="1"/>
</dbReference>
<dbReference type="InterPro" id="IPR001650">
    <property type="entry name" value="Helicase_C-like"/>
</dbReference>
<dbReference type="EC" id="5.6.2.4" evidence="12"/>
<feature type="binding site" evidence="12">
    <location>
        <position position="551"/>
    </location>
    <ligand>
        <name>Zn(2+)</name>
        <dbReference type="ChEBI" id="CHEBI:29105"/>
        <label>2</label>
    </ligand>
</feature>
<reference evidence="15 18" key="1">
    <citation type="submission" date="2021-11" db="EMBL/GenBank/DDBJ databases">
        <title>Draft genome sequence of Capnocytophaga sp. strain KC07075 isolated from cat oral cavity.</title>
        <authorList>
            <person name="Suzuki M."/>
            <person name="Imaoka K."/>
            <person name="Kimura M."/>
            <person name="Morikawa S."/>
            <person name="Maeda K."/>
        </authorList>
    </citation>
    <scope>NUCLEOTIDE SEQUENCE</scope>
    <source>
        <strain evidence="15">KC07075</strain>
        <strain evidence="16 18">KC07079</strain>
    </source>
</reference>
<dbReference type="GO" id="GO:0006310">
    <property type="term" value="P:DNA recombination"/>
    <property type="evidence" value="ECO:0007669"/>
    <property type="project" value="InterPro"/>
</dbReference>
<comment type="cofactor">
    <cofactor evidence="12">
        <name>Zn(2+)</name>
        <dbReference type="ChEBI" id="CHEBI:29105"/>
    </cofactor>
    <text evidence="12">Binds 2 zinc ions per subunit.</text>
</comment>
<dbReference type="CDD" id="cd18804">
    <property type="entry name" value="SF2_C_priA"/>
    <property type="match status" value="1"/>
</dbReference>
<dbReference type="GO" id="GO:0003677">
    <property type="term" value="F:DNA binding"/>
    <property type="evidence" value="ECO:0007669"/>
    <property type="project" value="UniProtKB-UniRule"/>
</dbReference>
<dbReference type="Proteomes" id="UP001208692">
    <property type="component" value="Unassembled WGS sequence"/>
</dbReference>
<feature type="domain" description="Helicase ATP-binding" evidence="13">
    <location>
        <begin position="289"/>
        <end position="458"/>
    </location>
</feature>
<dbReference type="InterPro" id="IPR005259">
    <property type="entry name" value="PriA"/>
</dbReference>
<sequence length="816" mass="94478">MFFVDVILPLPLRQLYTYQINQDEALFLKEGMRVAVSFGKSKIYTAVVQKIHNQKPVYQTKEIEYILDEKPIITSFQLSLYQWVSNYYMACQGEVLKMALPSAFLLESETMVERASQEIDTKQLTDNEFLVYEALGRASSLSTQEIGKIIHKKNPISVIKSLVEKKAIRLTEKIHEKYQPKLVKYIRLNAEYQSDDALKRMIESLSVRAIEQRKLILAFFSMQSHKIAQIKASDLLEKAQTSSSVLASLVKKNIFEEYYLQTDRVSFQQSEEKIFKLTENQSFVLDEINRYFQEKSVVLLHGVASSGKTEIYIKQIEKILSQGKQVLYLLPEIAVSVQLIHRLERFFGEKMSVYHTKYTINERVEVWNNLLANSPKTQLIIGVQSAVFLPFTNLGLIIVDEEHDVSYKQMENPPRLQARDTALVLAMQHKAQVLLGSATPSLESYYNTQIEKYGCVVLRERYVNILQPEIQLIDMKDKVKKKQMNGHFSDTLVEAITETLQAKKQVILFQNRRGYAPFLLCDTCGYIPQCPNCDVSLTYHQLQKHLRCHYCGYSQAVPQTCMACGSSHISMKGVGTEQIEEELNRIFPQARIDRMDQDTTKGKYGYEKIISKFENYETDILVGTQMVSKGLDFENVSLVGILNADLLIHQPDFRAVERSFQLLTQIAGRAGRHHHQGKVLIQTYNPYQSVLQQVANFQYDTMVKEQLHERKDFHYPPLYRLIRITFKHREELRINQASEWFAQSLRNGFNNSLVELLGPEFPSISRIRNEYIKHILVKFPQSISPSNIKKYILRVEQSFYSIATYRPVKISYNVDL</sequence>
<dbReference type="InterPro" id="IPR027417">
    <property type="entry name" value="P-loop_NTPase"/>
</dbReference>
<evidence type="ECO:0000313" key="17">
    <source>
        <dbReference type="Proteomes" id="UP001207736"/>
    </source>
</evidence>
<evidence type="ECO:0000256" key="1">
    <source>
        <dbReference type="ARBA" id="ARBA00022515"/>
    </source>
</evidence>
<dbReference type="Pfam" id="PF00270">
    <property type="entry name" value="DEAD"/>
    <property type="match status" value="1"/>
</dbReference>
<keyword evidence="8 12" id="KW-0067">ATP-binding</keyword>
<dbReference type="Pfam" id="PF17764">
    <property type="entry name" value="PriA_3primeBD"/>
    <property type="match status" value="1"/>
</dbReference>
<protein>
    <recommendedName>
        <fullName evidence="12">Replication restart protein PriA</fullName>
    </recommendedName>
    <alternativeName>
        <fullName evidence="12">ATP-dependent DNA helicase PriA</fullName>
        <ecNumber evidence="12">5.6.2.4</ecNumber>
    </alternativeName>
    <alternativeName>
        <fullName evidence="12">DNA 3'-5' helicase PriA</fullName>
    </alternativeName>
</protein>
<name>A0AAV5ATP7_9FLAO</name>
<comment type="similarity">
    <text evidence="12">Belongs to the helicase family. PriA subfamily.</text>
</comment>
<dbReference type="InterPro" id="IPR041222">
    <property type="entry name" value="PriA_3primeBD"/>
</dbReference>
<dbReference type="PROSITE" id="PS51192">
    <property type="entry name" value="HELICASE_ATP_BIND_1"/>
    <property type="match status" value="1"/>
</dbReference>
<feature type="binding site" evidence="12">
    <location>
        <position position="533"/>
    </location>
    <ligand>
        <name>Zn(2+)</name>
        <dbReference type="ChEBI" id="CHEBI:29105"/>
        <label>2</label>
    </ligand>
</feature>
<dbReference type="GO" id="GO:0006269">
    <property type="term" value="P:DNA replication, synthesis of primer"/>
    <property type="evidence" value="ECO:0007669"/>
    <property type="project" value="UniProtKB-KW"/>
</dbReference>
<dbReference type="NCBIfam" id="TIGR00595">
    <property type="entry name" value="priA"/>
    <property type="match status" value="1"/>
</dbReference>
<feature type="binding site" evidence="12">
    <location>
        <position position="521"/>
    </location>
    <ligand>
        <name>Zn(2+)</name>
        <dbReference type="ChEBI" id="CHEBI:29105"/>
        <label>1</label>
    </ligand>
</feature>